<dbReference type="RefSeq" id="WP_184246945.1">
    <property type="nucleotide sequence ID" value="NZ_BAAACU010000059.1"/>
</dbReference>
<protein>
    <submittedName>
        <fullName evidence="2">Glycosyltransferase involved in cell wall biosynthesis</fullName>
    </submittedName>
</protein>
<evidence type="ECO:0000313" key="3">
    <source>
        <dbReference type="Proteomes" id="UP000572212"/>
    </source>
</evidence>
<reference evidence="2 3" key="1">
    <citation type="submission" date="2020-08" db="EMBL/GenBank/DDBJ databases">
        <title>Genomic Encyclopedia of Type Strains, Phase IV (KMG-IV): sequencing the most valuable type-strain genomes for metagenomic binning, comparative biology and taxonomic classification.</title>
        <authorList>
            <person name="Goeker M."/>
        </authorList>
    </citation>
    <scope>NUCLEOTIDE SEQUENCE [LARGE SCALE GENOMIC DNA]</scope>
    <source>
        <strain evidence="2 3">DSM 11805</strain>
    </source>
</reference>
<dbReference type="EMBL" id="JACHON010000005">
    <property type="protein sequence ID" value="MBB6512866.1"/>
    <property type="molecule type" value="Genomic_DNA"/>
</dbReference>
<evidence type="ECO:0000313" key="2">
    <source>
        <dbReference type="EMBL" id="MBB6512866.1"/>
    </source>
</evidence>
<comment type="caution">
    <text evidence="2">The sequence shown here is derived from an EMBL/GenBank/DDBJ whole genome shotgun (WGS) entry which is preliminary data.</text>
</comment>
<dbReference type="Pfam" id="PF13692">
    <property type="entry name" value="Glyco_trans_1_4"/>
    <property type="match status" value="1"/>
</dbReference>
<dbReference type="Gene3D" id="3.40.50.2000">
    <property type="entry name" value="Glycogen Phosphorylase B"/>
    <property type="match status" value="2"/>
</dbReference>
<dbReference type="Proteomes" id="UP000572212">
    <property type="component" value="Unassembled WGS sequence"/>
</dbReference>
<dbReference type="AlphaFoldDB" id="A0A841RN50"/>
<sequence length="378" mass="43918">MKAVLVSCFNYYDNRLKFIQLHLENMGYDVTYITSDYDHINKERYNLDRKGTIQVRVPRYKNNLSIKRIYSHYTFSKKVYKKIKEIKPDILYVMLPPNYLGKIAATLRKKNDIKLIFDVYDLWPETFPSLAAKKTLTIPFLLWRNLRNKNLRKADFVITECKLYQRNLQGILNEKETDVLYLTKETKTHNIINEISANKMNICYLGSINNIIDIPLIAKTLAEIHKLKPVTLHIIGDGEKREDFIKEVSKFGVTVQFHGKIYDEKIKSEILGKCNFGINIMKKTVCVGLTMKSIDYFASGLPIINNIKADTFELVEKYKIGINVSEERFKEVAELVAGYDLNELSQMKKNTMSVFKELFSITAFNAKSKSILEKVIKS</sequence>
<name>A0A841RN50_9BACI</name>
<evidence type="ECO:0000259" key="1">
    <source>
        <dbReference type="Pfam" id="PF13439"/>
    </source>
</evidence>
<gene>
    <name evidence="2" type="ORF">GGQ92_001655</name>
</gene>
<accession>A0A841RN50</accession>
<dbReference type="PANTHER" id="PTHR45947">
    <property type="entry name" value="SULFOQUINOVOSYL TRANSFERASE SQD2"/>
    <property type="match status" value="1"/>
</dbReference>
<dbReference type="SUPFAM" id="SSF53756">
    <property type="entry name" value="UDP-Glycosyltransferase/glycogen phosphorylase"/>
    <property type="match status" value="1"/>
</dbReference>
<proteinExistence type="predicted"/>
<dbReference type="InterPro" id="IPR028098">
    <property type="entry name" value="Glyco_trans_4-like_N"/>
</dbReference>
<keyword evidence="3" id="KW-1185">Reference proteome</keyword>
<organism evidence="2 3">
    <name type="scientific">Gracilibacillus halotolerans</name>
    <dbReference type="NCBI Taxonomy" id="74386"/>
    <lineage>
        <taxon>Bacteria</taxon>
        <taxon>Bacillati</taxon>
        <taxon>Bacillota</taxon>
        <taxon>Bacilli</taxon>
        <taxon>Bacillales</taxon>
        <taxon>Bacillaceae</taxon>
        <taxon>Gracilibacillus</taxon>
    </lineage>
</organism>
<dbReference type="Pfam" id="PF13439">
    <property type="entry name" value="Glyco_transf_4"/>
    <property type="match status" value="1"/>
</dbReference>
<dbReference type="PANTHER" id="PTHR45947:SF3">
    <property type="entry name" value="SULFOQUINOVOSYL TRANSFERASE SQD2"/>
    <property type="match status" value="1"/>
</dbReference>
<dbReference type="InterPro" id="IPR050194">
    <property type="entry name" value="Glycosyltransferase_grp1"/>
</dbReference>
<feature type="domain" description="Glycosyltransferase subfamily 4-like N-terminal" evidence="1">
    <location>
        <begin position="22"/>
        <end position="170"/>
    </location>
</feature>
<keyword evidence="2" id="KW-0808">Transferase</keyword>
<dbReference type="GO" id="GO:0016758">
    <property type="term" value="F:hexosyltransferase activity"/>
    <property type="evidence" value="ECO:0007669"/>
    <property type="project" value="TreeGrafter"/>
</dbReference>